<gene>
    <name evidence="2" type="ORF">QF035_001433</name>
</gene>
<evidence type="ECO:0000313" key="2">
    <source>
        <dbReference type="EMBL" id="MDQ1023851.1"/>
    </source>
</evidence>
<reference evidence="2 3" key="1">
    <citation type="submission" date="2023-07" db="EMBL/GenBank/DDBJ databases">
        <title>Comparative genomics of wheat-associated soil bacteria to identify genetic determinants of phenazine resistance.</title>
        <authorList>
            <person name="Mouncey N."/>
        </authorList>
    </citation>
    <scope>NUCLEOTIDE SEQUENCE [LARGE SCALE GENOMIC DNA]</scope>
    <source>
        <strain evidence="2 3">V2I4</strain>
    </source>
</reference>
<dbReference type="SUPFAM" id="SSF51735">
    <property type="entry name" value="NAD(P)-binding Rossmann-fold domains"/>
    <property type="match status" value="1"/>
</dbReference>
<feature type="domain" description="NAD(P)-binding" evidence="1">
    <location>
        <begin position="9"/>
        <end position="138"/>
    </location>
</feature>
<sequence length="290" mass="30751">MTTPILVTGGTGTLGSHVVPLLREAGHDVRVLSRHGRATGDGVEHVTADLLKGEGIEAALAGVETVLHLAGGPKGDDEATRNLVRAASRAGVRHLVYISVTGADAVPLGYFRAKLGAERAVADSGLPWTTLRAAQFHDLVLKMAQGMTKLPVIPVPGGLRFQPVDSRDVAARLVELTLGKPAGLVPDLTGPTVHALADLLTTYLKAHGKRRLMLPVRMPGKAGRAYRAGNNLSLTDTTIGKRTWEDFLAERSALQGRGELRDQPLTARSHRTTGLVVIAGRATQSGRRPR</sequence>
<proteinExistence type="predicted"/>
<dbReference type="InterPro" id="IPR051604">
    <property type="entry name" value="Ergot_Alk_Oxidoreductase"/>
</dbReference>
<dbReference type="InterPro" id="IPR036291">
    <property type="entry name" value="NAD(P)-bd_dom_sf"/>
</dbReference>
<comment type="caution">
    <text evidence="2">The sequence shown here is derived from an EMBL/GenBank/DDBJ whole genome shotgun (WGS) entry which is preliminary data.</text>
</comment>
<name>A0ABU0SJW5_9ACTN</name>
<dbReference type="RefSeq" id="WP_307519031.1">
    <property type="nucleotide sequence ID" value="NZ_JAUSZI010000002.1"/>
</dbReference>
<dbReference type="EMBL" id="JAUSZI010000002">
    <property type="protein sequence ID" value="MDQ1023851.1"/>
    <property type="molecule type" value="Genomic_DNA"/>
</dbReference>
<dbReference type="Gene3D" id="3.40.50.720">
    <property type="entry name" value="NAD(P)-binding Rossmann-like Domain"/>
    <property type="match status" value="1"/>
</dbReference>
<dbReference type="PANTHER" id="PTHR43162">
    <property type="match status" value="1"/>
</dbReference>
<protein>
    <submittedName>
        <fullName evidence="2">Uncharacterized protein YbjT (DUF2867 family)</fullName>
    </submittedName>
</protein>
<accession>A0ABU0SJW5</accession>
<evidence type="ECO:0000313" key="3">
    <source>
        <dbReference type="Proteomes" id="UP001230328"/>
    </source>
</evidence>
<keyword evidence="3" id="KW-1185">Reference proteome</keyword>
<dbReference type="Pfam" id="PF13460">
    <property type="entry name" value="NAD_binding_10"/>
    <property type="match status" value="1"/>
</dbReference>
<dbReference type="PANTHER" id="PTHR43162:SF1">
    <property type="entry name" value="PRESTALK A DIFFERENTIATION PROTEIN A"/>
    <property type="match status" value="1"/>
</dbReference>
<evidence type="ECO:0000259" key="1">
    <source>
        <dbReference type="Pfam" id="PF13460"/>
    </source>
</evidence>
<dbReference type="Proteomes" id="UP001230328">
    <property type="component" value="Unassembled WGS sequence"/>
</dbReference>
<organism evidence="2 3">
    <name type="scientific">Streptomyces umbrinus</name>
    <dbReference type="NCBI Taxonomy" id="67370"/>
    <lineage>
        <taxon>Bacteria</taxon>
        <taxon>Bacillati</taxon>
        <taxon>Actinomycetota</taxon>
        <taxon>Actinomycetes</taxon>
        <taxon>Kitasatosporales</taxon>
        <taxon>Streptomycetaceae</taxon>
        <taxon>Streptomyces</taxon>
        <taxon>Streptomyces phaeochromogenes group</taxon>
    </lineage>
</organism>
<dbReference type="InterPro" id="IPR016040">
    <property type="entry name" value="NAD(P)-bd_dom"/>
</dbReference>